<keyword evidence="4" id="KW-1185">Reference proteome</keyword>
<feature type="signal peptide" evidence="1">
    <location>
        <begin position="1"/>
        <end position="25"/>
    </location>
</feature>
<evidence type="ECO:0000256" key="1">
    <source>
        <dbReference type="SAM" id="SignalP"/>
    </source>
</evidence>
<evidence type="ECO:0000313" key="4">
    <source>
        <dbReference type="Proteomes" id="UP000654367"/>
    </source>
</evidence>
<feature type="chain" id="PRO_5046188323" description="Solute-binding protein family 3/N-terminal domain-containing protein" evidence="1">
    <location>
        <begin position="26"/>
        <end position="257"/>
    </location>
</feature>
<reference evidence="4" key="1">
    <citation type="journal article" date="2019" name="Int. J. Syst. Evol. Microbiol.">
        <title>The Global Catalogue of Microorganisms (GCM) 10K type strain sequencing project: providing services to taxonomists for standard genome sequencing and annotation.</title>
        <authorList>
            <consortium name="The Broad Institute Genomics Platform"/>
            <consortium name="The Broad Institute Genome Sequencing Center for Infectious Disease"/>
            <person name="Wu L."/>
            <person name="Ma J."/>
        </authorList>
    </citation>
    <scope>NUCLEOTIDE SEQUENCE [LARGE SCALE GENOMIC DNA]</scope>
    <source>
        <strain evidence="4">JCM 32304</strain>
    </source>
</reference>
<evidence type="ECO:0000313" key="3">
    <source>
        <dbReference type="EMBL" id="GGP62459.1"/>
    </source>
</evidence>
<comment type="caution">
    <text evidence="3">The sequence shown here is derived from an EMBL/GenBank/DDBJ whole genome shotgun (WGS) entry which is preliminary data.</text>
</comment>
<gene>
    <name evidence="3" type="ORF">GCM10009409_30230</name>
</gene>
<protein>
    <recommendedName>
        <fullName evidence="2">Solute-binding protein family 3/N-terminal domain-containing protein</fullName>
    </recommendedName>
</protein>
<dbReference type="InterPro" id="IPR001638">
    <property type="entry name" value="Solute-binding_3/MltF_N"/>
</dbReference>
<feature type="domain" description="Solute-binding protein family 3/N-terminal" evidence="2">
    <location>
        <begin position="29"/>
        <end position="251"/>
    </location>
</feature>
<dbReference type="Pfam" id="PF00497">
    <property type="entry name" value="SBP_bac_3"/>
    <property type="match status" value="1"/>
</dbReference>
<proteinExistence type="predicted"/>
<accession>A0ABQ2QAK2</accession>
<name>A0ABQ2QAK2_9GAMM</name>
<dbReference type="SMART" id="SM00062">
    <property type="entry name" value="PBPb"/>
    <property type="match status" value="1"/>
</dbReference>
<evidence type="ECO:0000259" key="2">
    <source>
        <dbReference type="SMART" id="SM00062"/>
    </source>
</evidence>
<keyword evidence="1" id="KW-0732">Signal</keyword>
<organism evidence="3 4">
    <name type="scientific">Shewanella saliphila</name>
    <dbReference type="NCBI Taxonomy" id="2282698"/>
    <lineage>
        <taxon>Bacteria</taxon>
        <taxon>Pseudomonadati</taxon>
        <taxon>Pseudomonadota</taxon>
        <taxon>Gammaproteobacteria</taxon>
        <taxon>Alteromonadales</taxon>
        <taxon>Shewanellaceae</taxon>
        <taxon>Shewanella</taxon>
    </lineage>
</organism>
<dbReference type="RefSeq" id="WP_188921878.1">
    <property type="nucleotide sequence ID" value="NZ_BMQV01000037.1"/>
</dbReference>
<dbReference type="Gene3D" id="3.40.190.10">
    <property type="entry name" value="Periplasmic binding protein-like II"/>
    <property type="match status" value="2"/>
</dbReference>
<dbReference type="EMBL" id="BMQV01000037">
    <property type="protein sequence ID" value="GGP62459.1"/>
    <property type="molecule type" value="Genomic_DNA"/>
</dbReference>
<dbReference type="PANTHER" id="PTHR38834">
    <property type="entry name" value="PERIPLASMIC SUBSTRATE BINDING PROTEIN FAMILY 3"/>
    <property type="match status" value="1"/>
</dbReference>
<dbReference type="Proteomes" id="UP000654367">
    <property type="component" value="Unassembled WGS sequence"/>
</dbReference>
<dbReference type="PANTHER" id="PTHR38834:SF3">
    <property type="entry name" value="SOLUTE-BINDING PROTEIN FAMILY 3_N-TERMINAL DOMAIN-CONTAINING PROTEIN"/>
    <property type="match status" value="1"/>
</dbReference>
<dbReference type="SUPFAM" id="SSF53850">
    <property type="entry name" value="Periplasmic binding protein-like II"/>
    <property type="match status" value="1"/>
</dbReference>
<sequence length="257" mass="29122">MKPPYLSFQPLLLAITLLLTANVTAAQPTTKLMTYPLRPFSYQQDGMVTGFAVDIVNAIIQNSHIDAQIEMYPFNRGFQQLKSQSNTALFAIAKRPEREQNMKWVGPIITSGVYFYKKRSANLTLSRLDDLKRLQNVGVVLDNADHSYLNSIGFTNLSTDNDQLQSLKMLSYGRVDVAPMSELVMPFLAQAANIDINTIERTSIKLYDSTLYIAFSADTSDEIIAQWQQAFDQLKTSGHYQTIFDQYFNKEIKIANH</sequence>